<feature type="coiled-coil region" evidence="1">
    <location>
        <begin position="243"/>
        <end position="277"/>
    </location>
</feature>
<keyword evidence="3" id="KW-1185">Reference proteome</keyword>
<dbReference type="VEuPathDB" id="TrichDB:TRFO_19121"/>
<protein>
    <submittedName>
        <fullName evidence="2">Uncharacterized protein</fullName>
    </submittedName>
</protein>
<dbReference type="GeneID" id="94835299"/>
<dbReference type="AlphaFoldDB" id="A0A1J4KK24"/>
<keyword evidence="1" id="KW-0175">Coiled coil</keyword>
<comment type="caution">
    <text evidence="2">The sequence shown here is derived from an EMBL/GenBank/DDBJ whole genome shotgun (WGS) entry which is preliminary data.</text>
</comment>
<evidence type="ECO:0000313" key="3">
    <source>
        <dbReference type="Proteomes" id="UP000179807"/>
    </source>
</evidence>
<gene>
    <name evidence="2" type="ORF">TRFO_19121</name>
</gene>
<dbReference type="EMBL" id="MLAK01000587">
    <property type="protein sequence ID" value="OHT11474.1"/>
    <property type="molecule type" value="Genomic_DNA"/>
</dbReference>
<evidence type="ECO:0000313" key="2">
    <source>
        <dbReference type="EMBL" id="OHT11474.1"/>
    </source>
</evidence>
<sequence length="363" mass="42697">MVNKTLLKLIQILVMEKFSYTIINKAGIQHIIQKEGIWMIKDHRQKYHQFLNPFENKDKITKAESSLSGNFVAMIVNGKLHLLTLTNDSLYAEFLDQENNFVDVCFSNQETRIFALASNKFILFRTLPPAKMQEFVFCSEYPAISFSLSESQMYLTVRVQTEESIEQMYFQLPEQFERNEIDPIELQPVEEADTVVFNPYSFPSSDEGDFDDNDQNMIQEISENNSEESRRIENKACALLENCAQLEMYQKRLDSRLERIEQRKNAVLEKNAILRKRFINSQIQFAHHFRRIQKLIELKDKGCKIDKLFRTYESSNATLNSISFPSLEVEDDVILEFMRQQFHDRLGHLERDVECILENVQPE</sequence>
<dbReference type="Proteomes" id="UP000179807">
    <property type="component" value="Unassembled WGS sequence"/>
</dbReference>
<organism evidence="2 3">
    <name type="scientific">Tritrichomonas foetus</name>
    <dbReference type="NCBI Taxonomy" id="1144522"/>
    <lineage>
        <taxon>Eukaryota</taxon>
        <taxon>Metamonada</taxon>
        <taxon>Parabasalia</taxon>
        <taxon>Tritrichomonadida</taxon>
        <taxon>Tritrichomonadidae</taxon>
        <taxon>Tritrichomonas</taxon>
    </lineage>
</organism>
<dbReference type="RefSeq" id="XP_068364610.1">
    <property type="nucleotide sequence ID" value="XM_068500595.1"/>
</dbReference>
<accession>A0A1J4KK24</accession>
<evidence type="ECO:0000256" key="1">
    <source>
        <dbReference type="SAM" id="Coils"/>
    </source>
</evidence>
<name>A0A1J4KK24_9EUKA</name>
<proteinExistence type="predicted"/>
<reference evidence="2" key="1">
    <citation type="submission" date="2016-10" db="EMBL/GenBank/DDBJ databases">
        <authorList>
            <person name="Benchimol M."/>
            <person name="Almeida L.G."/>
            <person name="Vasconcelos A.T."/>
            <person name="Perreira-Neves A."/>
            <person name="Rosa I.A."/>
            <person name="Tasca T."/>
            <person name="Bogo M.R."/>
            <person name="de Souza W."/>
        </authorList>
    </citation>
    <scope>NUCLEOTIDE SEQUENCE [LARGE SCALE GENOMIC DNA]</scope>
    <source>
        <strain evidence="2">K</strain>
    </source>
</reference>